<dbReference type="AlphaFoldDB" id="A0A920CYU9"/>
<proteinExistence type="predicted"/>
<sequence length="80" mass="8721">MFMLGSISMIAVALLIAVATFPALWKAKQRKEIVVASIILIVAVISGVGYLNKLVIFNPIFIIRSTFEPIGRAISDLFQA</sequence>
<keyword evidence="3" id="KW-1185">Reference proteome</keyword>
<keyword evidence="1" id="KW-0472">Membrane</keyword>
<feature type="transmembrane region" description="Helical" evidence="1">
    <location>
        <begin position="6"/>
        <end position="25"/>
    </location>
</feature>
<reference evidence="2" key="1">
    <citation type="submission" date="2021-03" db="EMBL/GenBank/DDBJ databases">
        <title>Antimicrobial resistance genes in bacteria isolated from Japanese honey, and their potential for conferring macrolide and lincosamide resistance in the American foulbrood pathogen Paenibacillus larvae.</title>
        <authorList>
            <person name="Okamoto M."/>
            <person name="Kumagai M."/>
            <person name="Kanamori H."/>
            <person name="Takamatsu D."/>
        </authorList>
    </citation>
    <scope>NUCLEOTIDE SEQUENCE</scope>
    <source>
        <strain evidence="2">J40TS1</strain>
    </source>
</reference>
<evidence type="ECO:0000256" key="1">
    <source>
        <dbReference type="SAM" id="Phobius"/>
    </source>
</evidence>
<name>A0A920CYU9_9BACL</name>
<evidence type="ECO:0000313" key="3">
    <source>
        <dbReference type="Proteomes" id="UP000683139"/>
    </source>
</evidence>
<organism evidence="2 3">
    <name type="scientific">Paenibacillus montaniterrae</name>
    <dbReference type="NCBI Taxonomy" id="429341"/>
    <lineage>
        <taxon>Bacteria</taxon>
        <taxon>Bacillati</taxon>
        <taxon>Bacillota</taxon>
        <taxon>Bacilli</taxon>
        <taxon>Bacillales</taxon>
        <taxon>Paenibacillaceae</taxon>
        <taxon>Paenibacillus</taxon>
    </lineage>
</organism>
<protein>
    <submittedName>
        <fullName evidence="2">Uncharacterized protein</fullName>
    </submittedName>
</protein>
<feature type="transmembrane region" description="Helical" evidence="1">
    <location>
        <begin position="32"/>
        <end position="51"/>
    </location>
</feature>
<dbReference type="Proteomes" id="UP000683139">
    <property type="component" value="Unassembled WGS sequence"/>
</dbReference>
<comment type="caution">
    <text evidence="2">The sequence shown here is derived from an EMBL/GenBank/DDBJ whole genome shotgun (WGS) entry which is preliminary data.</text>
</comment>
<dbReference type="EMBL" id="BOSE01000004">
    <property type="protein sequence ID" value="GIP16763.1"/>
    <property type="molecule type" value="Genomic_DNA"/>
</dbReference>
<evidence type="ECO:0000313" key="2">
    <source>
        <dbReference type="EMBL" id="GIP16763.1"/>
    </source>
</evidence>
<keyword evidence="1" id="KW-1133">Transmembrane helix</keyword>
<accession>A0A920CYU9</accession>
<keyword evidence="1" id="KW-0812">Transmembrane</keyword>
<gene>
    <name evidence="2" type="ORF">J40TS1_24050</name>
</gene>